<name>A0A4R6JC80_9ACTN</name>
<dbReference type="EMBL" id="SNWR01000002">
    <property type="protein sequence ID" value="TDO32136.1"/>
    <property type="molecule type" value="Genomic_DNA"/>
</dbReference>
<dbReference type="GO" id="GO:0003700">
    <property type="term" value="F:DNA-binding transcription factor activity"/>
    <property type="evidence" value="ECO:0007669"/>
    <property type="project" value="InterPro"/>
</dbReference>
<evidence type="ECO:0000259" key="2">
    <source>
        <dbReference type="PROSITE" id="PS51464"/>
    </source>
</evidence>
<dbReference type="GO" id="GO:0097367">
    <property type="term" value="F:carbohydrate derivative binding"/>
    <property type="evidence" value="ECO:0007669"/>
    <property type="project" value="InterPro"/>
</dbReference>
<dbReference type="AlphaFoldDB" id="A0A4R6JC80"/>
<dbReference type="PANTHER" id="PTHR30514">
    <property type="entry name" value="GLUCOKINASE"/>
    <property type="match status" value="1"/>
</dbReference>
<sequence>MQAGGGERRQIAGGQPGGSGGRVATGDSVDAAPTQDGADLVAYGGAGRQEAAREMAFRFERIRVPVWHRTDSHTALTNAALTLPGDVAIGLSHSGRTQRGSDPGLRLRALGGPGHGDRRSRGGLVPTNRIALRDIVLYGGSPLSELADPGVERRTDIAHRLYELAPIKPDDAFVIASNSGINGAVVEMALLVKERGHKLIAITSAEHSAGVESRHPGGRKLGEIADVVLDNGAPYGDATIPLPGGGAVGAVSSITAALPAQQIVAEVVERLLAAGITPPVHLSDNVPGGKDHNAEIEARYAGRIRRTA</sequence>
<proteinExistence type="predicted"/>
<reference evidence="3 4" key="1">
    <citation type="submission" date="2019-03" db="EMBL/GenBank/DDBJ databases">
        <title>Sequencing the genomes of 1000 actinobacteria strains.</title>
        <authorList>
            <person name="Klenk H.-P."/>
        </authorList>
    </citation>
    <scope>NUCLEOTIDE SEQUENCE [LARGE SCALE GENOMIC DNA]</scope>
    <source>
        <strain evidence="3 4">DSM 43805</strain>
    </source>
</reference>
<dbReference type="PROSITE" id="PS51464">
    <property type="entry name" value="SIS"/>
    <property type="match status" value="1"/>
</dbReference>
<dbReference type="SUPFAM" id="SSF53697">
    <property type="entry name" value="SIS domain"/>
    <property type="match status" value="2"/>
</dbReference>
<dbReference type="InterPro" id="IPR046348">
    <property type="entry name" value="SIS_dom_sf"/>
</dbReference>
<dbReference type="InterPro" id="IPR047640">
    <property type="entry name" value="RpiR-like"/>
</dbReference>
<feature type="domain" description="SIS" evidence="2">
    <location>
        <begin position="31"/>
        <end position="278"/>
    </location>
</feature>
<feature type="compositionally biased region" description="Gly residues" evidence="1">
    <location>
        <begin position="14"/>
        <end position="23"/>
    </location>
</feature>
<evidence type="ECO:0000313" key="3">
    <source>
        <dbReference type="EMBL" id="TDO32136.1"/>
    </source>
</evidence>
<dbReference type="Gene3D" id="3.40.50.10490">
    <property type="entry name" value="Glucose-6-phosphate isomerase like protein, domain 1"/>
    <property type="match status" value="2"/>
</dbReference>
<dbReference type="Pfam" id="PF13580">
    <property type="entry name" value="SIS_2"/>
    <property type="match status" value="1"/>
</dbReference>
<gene>
    <name evidence="3" type="ORF">C8E87_7581</name>
</gene>
<comment type="caution">
    <text evidence="3">The sequence shown here is derived from an EMBL/GenBank/DDBJ whole genome shotgun (WGS) entry which is preliminary data.</text>
</comment>
<dbReference type="GO" id="GO:1901135">
    <property type="term" value="P:carbohydrate derivative metabolic process"/>
    <property type="evidence" value="ECO:0007669"/>
    <property type="project" value="InterPro"/>
</dbReference>
<evidence type="ECO:0000256" key="1">
    <source>
        <dbReference type="SAM" id="MobiDB-lite"/>
    </source>
</evidence>
<dbReference type="Proteomes" id="UP000294901">
    <property type="component" value="Unassembled WGS sequence"/>
</dbReference>
<dbReference type="PANTHER" id="PTHR30514:SF1">
    <property type="entry name" value="HTH-TYPE TRANSCRIPTIONAL REGULATOR HEXR-RELATED"/>
    <property type="match status" value="1"/>
</dbReference>
<evidence type="ECO:0000313" key="4">
    <source>
        <dbReference type="Proteomes" id="UP000294901"/>
    </source>
</evidence>
<keyword evidence="4" id="KW-1185">Reference proteome</keyword>
<dbReference type="GO" id="GO:0003677">
    <property type="term" value="F:DNA binding"/>
    <property type="evidence" value="ECO:0007669"/>
    <property type="project" value="InterPro"/>
</dbReference>
<feature type="compositionally biased region" description="Basic and acidic residues" evidence="1">
    <location>
        <begin position="1"/>
        <end position="10"/>
    </location>
</feature>
<protein>
    <submittedName>
        <fullName evidence="3">Putative phosphosugar-binding protein</fullName>
    </submittedName>
</protein>
<accession>A0A4R6JC80</accession>
<dbReference type="InterPro" id="IPR001347">
    <property type="entry name" value="SIS_dom"/>
</dbReference>
<dbReference type="NCBIfam" id="NF002805">
    <property type="entry name" value="PRK02947.1"/>
    <property type="match status" value="1"/>
</dbReference>
<organism evidence="3 4">
    <name type="scientific">Paractinoplanes brasiliensis</name>
    <dbReference type="NCBI Taxonomy" id="52695"/>
    <lineage>
        <taxon>Bacteria</taxon>
        <taxon>Bacillati</taxon>
        <taxon>Actinomycetota</taxon>
        <taxon>Actinomycetes</taxon>
        <taxon>Micromonosporales</taxon>
        <taxon>Micromonosporaceae</taxon>
        <taxon>Paractinoplanes</taxon>
    </lineage>
</organism>
<feature type="region of interest" description="Disordered" evidence="1">
    <location>
        <begin position="1"/>
        <end position="35"/>
    </location>
</feature>